<evidence type="ECO:0000256" key="3">
    <source>
        <dbReference type="ARBA" id="ARBA00022530"/>
    </source>
</evidence>
<keyword evidence="3" id="KW-0272">Extracellular matrix</keyword>
<keyword evidence="9" id="KW-0472">Membrane</keyword>
<dbReference type="InterPro" id="IPR026823">
    <property type="entry name" value="cEGF"/>
</dbReference>
<accession>A0A8J9W1S9</accession>
<evidence type="ECO:0000256" key="9">
    <source>
        <dbReference type="SAM" id="Phobius"/>
    </source>
</evidence>
<feature type="chain" id="PRO_5035467550" evidence="10">
    <location>
        <begin position="24"/>
        <end position="382"/>
    </location>
</feature>
<dbReference type="InterPro" id="IPR000152">
    <property type="entry name" value="EGF-type_Asp/Asn_hydroxyl_site"/>
</dbReference>
<keyword evidence="5 10" id="KW-0732">Signal</keyword>
<dbReference type="OrthoDB" id="10045365at2759"/>
<dbReference type="SUPFAM" id="SSF82895">
    <property type="entry name" value="TSP-1 type 1 repeat"/>
    <property type="match status" value="1"/>
</dbReference>
<dbReference type="PANTHER" id="PTHR24050:SF27">
    <property type="entry name" value="FIBRILLIN-1"/>
    <property type="match status" value="1"/>
</dbReference>
<feature type="domain" description="EGF-like" evidence="11">
    <location>
        <begin position="193"/>
        <end position="234"/>
    </location>
</feature>
<dbReference type="InterPro" id="IPR018097">
    <property type="entry name" value="EGF_Ca-bd_CS"/>
</dbReference>
<dbReference type="PROSITE" id="PS50092">
    <property type="entry name" value="TSP1"/>
    <property type="match status" value="1"/>
</dbReference>
<reference evidence="12" key="1">
    <citation type="submission" date="2022-01" db="EMBL/GenBank/DDBJ databases">
        <authorList>
            <person name="Braso-Vives M."/>
        </authorList>
    </citation>
    <scope>NUCLEOTIDE SEQUENCE</scope>
</reference>
<dbReference type="InterPro" id="IPR001881">
    <property type="entry name" value="EGF-like_Ca-bd_dom"/>
</dbReference>
<dbReference type="PROSITE" id="PS00010">
    <property type="entry name" value="ASX_HYDROXYL"/>
    <property type="match status" value="5"/>
</dbReference>
<dbReference type="GO" id="GO:0005509">
    <property type="term" value="F:calcium ion binding"/>
    <property type="evidence" value="ECO:0007669"/>
    <property type="project" value="InterPro"/>
</dbReference>
<feature type="domain" description="EGF-like" evidence="11">
    <location>
        <begin position="235"/>
        <end position="274"/>
    </location>
</feature>
<dbReference type="SMART" id="SM00179">
    <property type="entry name" value="EGF_CA"/>
    <property type="match status" value="5"/>
</dbReference>
<evidence type="ECO:0000313" key="12">
    <source>
        <dbReference type="EMBL" id="CAH1233666.1"/>
    </source>
</evidence>
<keyword evidence="13" id="KW-1185">Reference proteome</keyword>
<dbReference type="Proteomes" id="UP000838412">
    <property type="component" value="Chromosome 1"/>
</dbReference>
<dbReference type="AlphaFoldDB" id="A0A8J9W1S9"/>
<evidence type="ECO:0000256" key="1">
    <source>
        <dbReference type="ARBA" id="ARBA00004498"/>
    </source>
</evidence>
<dbReference type="CDD" id="cd00054">
    <property type="entry name" value="EGF_CA"/>
    <property type="match status" value="3"/>
</dbReference>
<dbReference type="InterPro" id="IPR036383">
    <property type="entry name" value="TSP1_rpt_sf"/>
</dbReference>
<dbReference type="Gene3D" id="2.10.25.10">
    <property type="entry name" value="Laminin"/>
    <property type="match status" value="5"/>
</dbReference>
<proteinExistence type="inferred from homology"/>
<evidence type="ECO:0000256" key="6">
    <source>
        <dbReference type="ARBA" id="ARBA00022737"/>
    </source>
</evidence>
<dbReference type="SMART" id="SM00209">
    <property type="entry name" value="TSP1"/>
    <property type="match status" value="1"/>
</dbReference>
<evidence type="ECO:0000256" key="5">
    <source>
        <dbReference type="ARBA" id="ARBA00022729"/>
    </source>
</evidence>
<keyword evidence="3" id="KW-0964">Secreted</keyword>
<dbReference type="InterPro" id="IPR049883">
    <property type="entry name" value="NOTCH1_EGF-like"/>
</dbReference>
<dbReference type="PROSITE" id="PS01186">
    <property type="entry name" value="EGF_2"/>
    <property type="match status" value="4"/>
</dbReference>
<keyword evidence="6" id="KW-0677">Repeat</keyword>
<comment type="caution">
    <text evidence="8">Lacks conserved residue(s) required for the propagation of feature annotation.</text>
</comment>
<dbReference type="PANTHER" id="PTHR24050">
    <property type="entry name" value="PA14 DOMAIN-CONTAINING PROTEIN"/>
    <property type="match status" value="1"/>
</dbReference>
<evidence type="ECO:0000256" key="2">
    <source>
        <dbReference type="ARBA" id="ARBA00006127"/>
    </source>
</evidence>
<dbReference type="InterPro" id="IPR052235">
    <property type="entry name" value="Nephronectin_domain"/>
</dbReference>
<protein>
    <submittedName>
        <fullName evidence="12">SCUBE3 protein</fullName>
    </submittedName>
</protein>
<dbReference type="EMBL" id="OV696686">
    <property type="protein sequence ID" value="CAH1233666.1"/>
    <property type="molecule type" value="Genomic_DNA"/>
</dbReference>
<organism evidence="12 13">
    <name type="scientific">Branchiostoma lanceolatum</name>
    <name type="common">Common lancelet</name>
    <name type="synonym">Amphioxus lanceolatum</name>
    <dbReference type="NCBI Taxonomy" id="7740"/>
    <lineage>
        <taxon>Eukaryota</taxon>
        <taxon>Metazoa</taxon>
        <taxon>Chordata</taxon>
        <taxon>Cephalochordata</taxon>
        <taxon>Leptocardii</taxon>
        <taxon>Amphioxiformes</taxon>
        <taxon>Branchiostomatidae</taxon>
        <taxon>Branchiostoma</taxon>
    </lineage>
</organism>
<evidence type="ECO:0000259" key="11">
    <source>
        <dbReference type="PROSITE" id="PS50026"/>
    </source>
</evidence>
<evidence type="ECO:0000256" key="7">
    <source>
        <dbReference type="ARBA" id="ARBA00023157"/>
    </source>
</evidence>
<dbReference type="Pfam" id="PF07645">
    <property type="entry name" value="EGF_CA"/>
    <property type="match status" value="3"/>
</dbReference>
<dbReference type="PROSITE" id="PS01187">
    <property type="entry name" value="EGF_CA"/>
    <property type="match status" value="2"/>
</dbReference>
<keyword evidence="4 8" id="KW-0245">EGF-like domain</keyword>
<evidence type="ECO:0000313" key="13">
    <source>
        <dbReference type="Proteomes" id="UP000838412"/>
    </source>
</evidence>
<evidence type="ECO:0000256" key="10">
    <source>
        <dbReference type="SAM" id="SignalP"/>
    </source>
</evidence>
<dbReference type="InterPro" id="IPR000884">
    <property type="entry name" value="TSP1_rpt"/>
</dbReference>
<feature type="domain" description="EGF-like" evidence="11">
    <location>
        <begin position="153"/>
        <end position="192"/>
    </location>
</feature>
<dbReference type="Pfam" id="PF12662">
    <property type="entry name" value="cEGF"/>
    <property type="match status" value="1"/>
</dbReference>
<comment type="subcellular location">
    <subcellularLocation>
        <location evidence="1">Secreted</location>
        <location evidence="1">Extracellular space</location>
        <location evidence="1">Extracellular matrix</location>
    </subcellularLocation>
</comment>
<dbReference type="PROSITE" id="PS50026">
    <property type="entry name" value="EGF_3"/>
    <property type="match status" value="5"/>
</dbReference>
<feature type="signal peptide" evidence="10">
    <location>
        <begin position="1"/>
        <end position="23"/>
    </location>
</feature>
<evidence type="ECO:0000256" key="8">
    <source>
        <dbReference type="PROSITE-ProRule" id="PRU00076"/>
    </source>
</evidence>
<dbReference type="InterPro" id="IPR000742">
    <property type="entry name" value="EGF"/>
</dbReference>
<dbReference type="FunFam" id="2.10.25.10:FF:000038">
    <property type="entry name" value="Fibrillin 2"/>
    <property type="match status" value="2"/>
</dbReference>
<feature type="transmembrane region" description="Helical" evidence="9">
    <location>
        <begin position="321"/>
        <end position="343"/>
    </location>
</feature>
<keyword evidence="9" id="KW-1133">Transmembrane helix</keyword>
<keyword evidence="9" id="KW-0812">Transmembrane</keyword>
<dbReference type="FunFam" id="2.10.25.10:FF:000240">
    <property type="entry name" value="Vitamin K-dependent protein S"/>
    <property type="match status" value="2"/>
</dbReference>
<dbReference type="SMART" id="SM00181">
    <property type="entry name" value="EGF"/>
    <property type="match status" value="5"/>
</dbReference>
<gene>
    <name evidence="12" type="primary">SCUBE3</name>
    <name evidence="12" type="ORF">BLAG_LOCUS2339</name>
</gene>
<sequence>MRSSIISVFLLLVLILCPDGSQSWRRRRCNVVHCQWAHWSSWSTCTASCGPYGTQDRTRGTWIINECGGNACSGSNRETRACNRWCYNSGSVSGGSCGCSSGYTGTCCGNDIDECRSGNGGCDHTQTCYNTEGSFHCGCRSGYQPSGSRTCADINECSSGNGGCSDTCHNTQGSFYCSCRSGYRLSGSRRCVDIDECRSGNGGCDHTQTCYNTEGSFHCGCRSGYQPSGSRTCADINECSSGNGGCSDTCHNTQGSFYCSCRSGYRLSGSRRCVDIDECASNNGGCRRSDICTNTDGSFYCSCKYVPGTWSTWNCVVYTPLFLGIVCGGVPGLILLFVIACCIHCRCCNNKMVLPEPLHRACDERGMLAMGYLRFSLGEYET</sequence>
<comment type="similarity">
    <text evidence="2">Belongs to the fibulin family.</text>
</comment>
<feature type="domain" description="EGF-like" evidence="11">
    <location>
        <begin position="111"/>
        <end position="152"/>
    </location>
</feature>
<keyword evidence="7" id="KW-1015">Disulfide bond</keyword>
<evidence type="ECO:0000256" key="4">
    <source>
        <dbReference type="ARBA" id="ARBA00022536"/>
    </source>
</evidence>
<dbReference type="SUPFAM" id="SSF57196">
    <property type="entry name" value="EGF/Laminin"/>
    <property type="match status" value="4"/>
</dbReference>
<feature type="domain" description="EGF-like" evidence="11">
    <location>
        <begin position="275"/>
        <end position="316"/>
    </location>
</feature>
<name>A0A8J9W1S9_BRALA</name>